<evidence type="ECO:0000313" key="2">
    <source>
        <dbReference type="EMBL" id="KAK0149693.1"/>
    </source>
</evidence>
<name>A0AA47MZP2_MERPO</name>
<gene>
    <name evidence="2" type="ORF">N1851_009575</name>
</gene>
<feature type="region of interest" description="Disordered" evidence="1">
    <location>
        <begin position="100"/>
        <end position="121"/>
    </location>
</feature>
<accession>A0AA47MZP2</accession>
<organism evidence="2 3">
    <name type="scientific">Merluccius polli</name>
    <name type="common">Benguela hake</name>
    <name type="synonym">Merluccius cadenati</name>
    <dbReference type="NCBI Taxonomy" id="89951"/>
    <lineage>
        <taxon>Eukaryota</taxon>
        <taxon>Metazoa</taxon>
        <taxon>Chordata</taxon>
        <taxon>Craniata</taxon>
        <taxon>Vertebrata</taxon>
        <taxon>Euteleostomi</taxon>
        <taxon>Actinopterygii</taxon>
        <taxon>Neopterygii</taxon>
        <taxon>Teleostei</taxon>
        <taxon>Neoteleostei</taxon>
        <taxon>Acanthomorphata</taxon>
        <taxon>Zeiogadaria</taxon>
        <taxon>Gadariae</taxon>
        <taxon>Gadiformes</taxon>
        <taxon>Gadoidei</taxon>
        <taxon>Merlucciidae</taxon>
        <taxon>Merluccius</taxon>
    </lineage>
</organism>
<dbReference type="EMBL" id="JAOPHQ010001725">
    <property type="protein sequence ID" value="KAK0149693.1"/>
    <property type="molecule type" value="Genomic_DNA"/>
</dbReference>
<dbReference type="AlphaFoldDB" id="A0AA47MZP2"/>
<keyword evidence="3" id="KW-1185">Reference proteome</keyword>
<comment type="caution">
    <text evidence="2">The sequence shown here is derived from an EMBL/GenBank/DDBJ whole genome shotgun (WGS) entry which is preliminary data.</text>
</comment>
<proteinExistence type="predicted"/>
<feature type="compositionally biased region" description="Pro residues" evidence="1">
    <location>
        <begin position="105"/>
        <end position="121"/>
    </location>
</feature>
<evidence type="ECO:0000313" key="3">
    <source>
        <dbReference type="Proteomes" id="UP001174136"/>
    </source>
</evidence>
<sequence>MLSFDELFKNEPAWTGRRFQLVVEYWLVHHGPSHRVVWATSMWFGMVPPDFCTPYRAVPTTTSRGGARASALCTSPMSASQQGGHHRFITEKAVFANWARDPRHPLPPAGLDPAPRPALMS</sequence>
<protein>
    <submittedName>
        <fullName evidence="2">Alpha-N-acetylgalactosaminide alpha-2,6-sialyltransferase 5</fullName>
    </submittedName>
</protein>
<dbReference type="Proteomes" id="UP001174136">
    <property type="component" value="Unassembled WGS sequence"/>
</dbReference>
<evidence type="ECO:0000256" key="1">
    <source>
        <dbReference type="SAM" id="MobiDB-lite"/>
    </source>
</evidence>
<reference evidence="2" key="1">
    <citation type="journal article" date="2023" name="Front. Mar. Sci.">
        <title>A new Merluccius polli reference genome to investigate the effects of global change in West African waters.</title>
        <authorList>
            <person name="Mateo J.L."/>
            <person name="Blanco-Fernandez C."/>
            <person name="Garcia-Vazquez E."/>
            <person name="Machado-Schiaffino G."/>
        </authorList>
    </citation>
    <scope>NUCLEOTIDE SEQUENCE</scope>
    <source>
        <strain evidence="2">C29</strain>
        <tissue evidence="2">Fin</tissue>
    </source>
</reference>